<dbReference type="GO" id="GO:0000172">
    <property type="term" value="C:ribonuclease MRP complex"/>
    <property type="evidence" value="ECO:0007669"/>
    <property type="project" value="InterPro"/>
</dbReference>
<dbReference type="AlphaFoldDB" id="A0A0B1RWB0"/>
<protein>
    <submittedName>
        <fullName evidence="3">POPLD domain protein</fullName>
    </submittedName>
</protein>
<keyword evidence="1" id="KW-0732">Signal</keyword>
<gene>
    <name evidence="3" type="ORF">OESDEN_24455</name>
</gene>
<accession>A0A0B1RWB0</accession>
<dbReference type="Proteomes" id="UP000053660">
    <property type="component" value="Unassembled WGS sequence"/>
</dbReference>
<keyword evidence="4" id="KW-1185">Reference proteome</keyword>
<dbReference type="EMBL" id="KN612265">
    <property type="protein sequence ID" value="KHJ75926.1"/>
    <property type="molecule type" value="Genomic_DNA"/>
</dbReference>
<dbReference type="OrthoDB" id="442863at2759"/>
<sequence length="249" mass="28721">LIYFFVSFVIACLFKVPCTDQSGVSLDSRIDPRAVFWNKDRRLKALADRMTDSELNKLKGKSLGQIKETEAKIPVLVVIRNCGSGRADTLSGCELIAPCGFGMYRPTYDYLPTGIVSDLLLFKGMDFWVALQLRTARASGWRDDLTAHFESSRFCYPSDVIDSEAGNEDIKRMQTEHEQKYDKRPHNRRVQYWRKMSVKYPFSFEYTELVNDWLKAKGKTTVEQPYVLRDRRLLMSVSKWMEGKAKTPG</sequence>
<feature type="non-terminal residue" evidence="3">
    <location>
        <position position="249"/>
    </location>
</feature>
<organism evidence="3 4">
    <name type="scientific">Oesophagostomum dentatum</name>
    <name type="common">Nodular worm</name>
    <dbReference type="NCBI Taxonomy" id="61180"/>
    <lineage>
        <taxon>Eukaryota</taxon>
        <taxon>Metazoa</taxon>
        <taxon>Ecdysozoa</taxon>
        <taxon>Nematoda</taxon>
        <taxon>Chromadorea</taxon>
        <taxon>Rhabditida</taxon>
        <taxon>Rhabditina</taxon>
        <taxon>Rhabditomorpha</taxon>
        <taxon>Strongyloidea</taxon>
        <taxon>Strongylidae</taxon>
        <taxon>Oesophagostomum</taxon>
    </lineage>
</organism>
<evidence type="ECO:0000313" key="4">
    <source>
        <dbReference type="Proteomes" id="UP000053660"/>
    </source>
</evidence>
<dbReference type="GO" id="GO:0005655">
    <property type="term" value="C:nucleolar ribonuclease P complex"/>
    <property type="evidence" value="ECO:0007669"/>
    <property type="project" value="InterPro"/>
</dbReference>
<dbReference type="GO" id="GO:0001682">
    <property type="term" value="P:tRNA 5'-leader removal"/>
    <property type="evidence" value="ECO:0007669"/>
    <property type="project" value="InterPro"/>
</dbReference>
<evidence type="ECO:0000313" key="3">
    <source>
        <dbReference type="EMBL" id="KHJ75926.1"/>
    </source>
</evidence>
<feature type="signal peptide" evidence="1">
    <location>
        <begin position="1"/>
        <end position="21"/>
    </location>
</feature>
<reference evidence="3 4" key="1">
    <citation type="submission" date="2014-03" db="EMBL/GenBank/DDBJ databases">
        <title>Draft genome of the hookworm Oesophagostomum dentatum.</title>
        <authorList>
            <person name="Mitreva M."/>
        </authorList>
    </citation>
    <scope>NUCLEOTIDE SEQUENCE [LARGE SCALE GENOMIC DNA]</scope>
    <source>
        <strain evidence="3 4">OD-Hann</strain>
    </source>
</reference>
<dbReference type="PANTHER" id="PTHR22731:SF3">
    <property type="entry name" value="RIBONUCLEASES P_MRP PROTEIN SUBUNIT POP1"/>
    <property type="match status" value="1"/>
</dbReference>
<proteinExistence type="predicted"/>
<feature type="non-terminal residue" evidence="3">
    <location>
        <position position="1"/>
    </location>
</feature>
<dbReference type="InterPro" id="IPR012590">
    <property type="entry name" value="POPLD_dom"/>
</dbReference>
<evidence type="ECO:0000256" key="1">
    <source>
        <dbReference type="SAM" id="SignalP"/>
    </source>
</evidence>
<dbReference type="InterPro" id="IPR039182">
    <property type="entry name" value="Pop1"/>
</dbReference>
<dbReference type="Pfam" id="PF08170">
    <property type="entry name" value="POPLD"/>
    <property type="match status" value="1"/>
</dbReference>
<feature type="domain" description="POPLD" evidence="2">
    <location>
        <begin position="124"/>
        <end position="205"/>
    </location>
</feature>
<name>A0A0B1RWB0_OESDE</name>
<feature type="chain" id="PRO_5002060597" evidence="1">
    <location>
        <begin position="22"/>
        <end position="249"/>
    </location>
</feature>
<evidence type="ECO:0000259" key="2">
    <source>
        <dbReference type="Pfam" id="PF08170"/>
    </source>
</evidence>
<dbReference type="PANTHER" id="PTHR22731">
    <property type="entry name" value="RIBONUCLEASES P/MRP PROTEIN SUBUNIT POP1"/>
    <property type="match status" value="1"/>
</dbReference>